<keyword evidence="1" id="KW-0812">Transmembrane</keyword>
<gene>
    <name evidence="2" type="ORF">SKL01_12700</name>
</gene>
<evidence type="ECO:0000256" key="1">
    <source>
        <dbReference type="SAM" id="Phobius"/>
    </source>
</evidence>
<comment type="caution">
    <text evidence="2">The sequence shown here is derived from an EMBL/GenBank/DDBJ whole genome shotgun (WGS) entry which is preliminary data.</text>
</comment>
<feature type="transmembrane region" description="Helical" evidence="1">
    <location>
        <begin position="35"/>
        <end position="55"/>
    </location>
</feature>
<evidence type="ECO:0000313" key="2">
    <source>
        <dbReference type="EMBL" id="GEP82092.1"/>
    </source>
</evidence>
<proteinExistence type="predicted"/>
<dbReference type="Proteomes" id="UP000321040">
    <property type="component" value="Unassembled WGS sequence"/>
</dbReference>
<name>A0ABQ0XKY7_9STAP</name>
<dbReference type="EMBL" id="BKAQ01000009">
    <property type="protein sequence ID" value="GEP82092.1"/>
    <property type="molecule type" value="Genomic_DNA"/>
</dbReference>
<protein>
    <recommendedName>
        <fullName evidence="4">Mid2-like cell wall stress sensor domain protein</fullName>
    </recommendedName>
</protein>
<reference evidence="2 3" key="1">
    <citation type="submission" date="2019-07" db="EMBL/GenBank/DDBJ databases">
        <title>Whole genome shotgun sequence of Staphylococcus kloosii NBRC 109624.</title>
        <authorList>
            <person name="Hosoyama A."/>
            <person name="Uohara A."/>
            <person name="Ohji S."/>
            <person name="Ichikawa N."/>
        </authorList>
    </citation>
    <scope>NUCLEOTIDE SEQUENCE [LARGE SCALE GENOMIC DNA]</scope>
    <source>
        <strain evidence="2 3">NBRC 109624</strain>
    </source>
</reference>
<evidence type="ECO:0000313" key="3">
    <source>
        <dbReference type="Proteomes" id="UP000321040"/>
    </source>
</evidence>
<keyword evidence="1" id="KW-1133">Transmembrane helix</keyword>
<sequence length="56" mass="6511">MTSLLSLLLILSFIFAVYNMYKYFITQYGRNPKNLYWVIGSLLLLIVVGIILLQII</sequence>
<evidence type="ECO:0008006" key="4">
    <source>
        <dbReference type="Google" id="ProtNLM"/>
    </source>
</evidence>
<organism evidence="2 3">
    <name type="scientific">Staphylococcus kloosii</name>
    <dbReference type="NCBI Taxonomy" id="29384"/>
    <lineage>
        <taxon>Bacteria</taxon>
        <taxon>Bacillati</taxon>
        <taxon>Bacillota</taxon>
        <taxon>Bacilli</taxon>
        <taxon>Bacillales</taxon>
        <taxon>Staphylococcaceae</taxon>
        <taxon>Staphylococcus</taxon>
    </lineage>
</organism>
<keyword evidence="1" id="KW-0472">Membrane</keyword>
<keyword evidence="3" id="KW-1185">Reference proteome</keyword>
<accession>A0ABQ0XKY7</accession>